<dbReference type="PhylomeDB" id="A7IQ12"/>
<evidence type="ECO:0000313" key="3">
    <source>
        <dbReference type="Proteomes" id="UP000002417"/>
    </source>
</evidence>
<organism evidence="2 3">
    <name type="scientific">Xanthobacter autotrophicus (strain ATCC BAA-1158 / Py2)</name>
    <dbReference type="NCBI Taxonomy" id="78245"/>
    <lineage>
        <taxon>Bacteria</taxon>
        <taxon>Pseudomonadati</taxon>
        <taxon>Pseudomonadota</taxon>
        <taxon>Alphaproteobacteria</taxon>
        <taxon>Hyphomicrobiales</taxon>
        <taxon>Xanthobacteraceae</taxon>
        <taxon>Xanthobacter</taxon>
    </lineage>
</organism>
<keyword evidence="1" id="KW-0732">Signal</keyword>
<dbReference type="Proteomes" id="UP000002417">
    <property type="component" value="Plasmid pXAUT01"/>
</dbReference>
<accession>A7IQ12</accession>
<dbReference type="eggNOG" id="COG5569">
    <property type="taxonomic scope" value="Bacteria"/>
</dbReference>
<dbReference type="AlphaFoldDB" id="A7IQ12"/>
<sequence>MTEPKRKSRMMRKFMMAAAISAFSTVALAQTAPVDGQITKIDQAQGKITLKHGPIKNLDMDGMTMVFAVAEPAMLKAVKVGDKVKFEADRVNGRLTVTMIAKAN</sequence>
<proteinExistence type="predicted"/>
<dbReference type="Pfam" id="PF11604">
    <property type="entry name" value="CusF_Ec"/>
    <property type="match status" value="1"/>
</dbReference>
<feature type="signal peptide" evidence="1">
    <location>
        <begin position="1"/>
        <end position="29"/>
    </location>
</feature>
<gene>
    <name evidence="2" type="ordered locus">Xaut_4901</name>
</gene>
<geneLocation type="plasmid" evidence="2 3">
    <name>pXAUT01</name>
</geneLocation>
<feature type="chain" id="PRO_5002708790" description="Copper-binding protein" evidence="1">
    <location>
        <begin position="30"/>
        <end position="104"/>
    </location>
</feature>
<evidence type="ECO:0000256" key="1">
    <source>
        <dbReference type="SAM" id="SignalP"/>
    </source>
</evidence>
<dbReference type="InterPro" id="IPR042230">
    <property type="entry name" value="CusF_sf"/>
</dbReference>
<dbReference type="Gene3D" id="2.40.50.320">
    <property type="entry name" value="Copper binding periplasmic protein CusF"/>
    <property type="match status" value="1"/>
</dbReference>
<evidence type="ECO:0008006" key="4">
    <source>
        <dbReference type="Google" id="ProtNLM"/>
    </source>
</evidence>
<protein>
    <recommendedName>
        <fullName evidence="4">Copper-binding protein</fullName>
    </recommendedName>
</protein>
<dbReference type="EMBL" id="CP000782">
    <property type="protein sequence ID" value="ABS70108.1"/>
    <property type="molecule type" value="Genomic_DNA"/>
</dbReference>
<keyword evidence="3" id="KW-1185">Reference proteome</keyword>
<dbReference type="InterPro" id="IPR021647">
    <property type="entry name" value="CusF_Ec"/>
</dbReference>
<keyword evidence="2" id="KW-0614">Plasmid</keyword>
<reference evidence="2 3" key="1">
    <citation type="submission" date="2007-07" db="EMBL/GenBank/DDBJ databases">
        <title>Complete sequence of plasmid pXAUT01 of Xanthobacter autotrophicus Py2.</title>
        <authorList>
            <consortium name="US DOE Joint Genome Institute"/>
            <person name="Copeland A."/>
            <person name="Lucas S."/>
            <person name="Lapidus A."/>
            <person name="Barry K."/>
            <person name="Glavina del Rio T."/>
            <person name="Hammon N."/>
            <person name="Israni S."/>
            <person name="Dalin E."/>
            <person name="Tice H."/>
            <person name="Pitluck S."/>
            <person name="Sims D."/>
            <person name="Brettin T."/>
            <person name="Bruce D."/>
            <person name="Detter J.C."/>
            <person name="Han C."/>
            <person name="Tapia R."/>
            <person name="Brainard J."/>
            <person name="Schmutz J."/>
            <person name="Larimer F."/>
            <person name="Land M."/>
            <person name="Hauser L."/>
            <person name="Kyrpides N."/>
            <person name="Kim E."/>
            <person name="Ensigns S.A."/>
            <person name="Richardson P."/>
        </authorList>
    </citation>
    <scope>NUCLEOTIDE SEQUENCE [LARGE SCALE GENOMIC DNA]</scope>
    <source>
        <strain evidence="3">ATCC BAA-1158 / Py2</strain>
        <plasmid evidence="3">Plasmid pXAUT01</plasmid>
    </source>
</reference>
<dbReference type="KEGG" id="xau:Xaut_4901"/>
<dbReference type="HOGENOM" id="CLU_140852_1_2_5"/>
<name>A7IQ12_XANP2</name>
<evidence type="ECO:0000313" key="2">
    <source>
        <dbReference type="EMBL" id="ABS70108.1"/>
    </source>
</evidence>